<evidence type="ECO:0000313" key="2">
    <source>
        <dbReference type="EMBL" id="ARX58985.1"/>
    </source>
</evidence>
<keyword evidence="1" id="KW-0472">Membrane</keyword>
<keyword evidence="2" id="KW-0614">Plasmid</keyword>
<name>A0A1Z1UVD6_RHOHA</name>
<feature type="transmembrane region" description="Helical" evidence="1">
    <location>
        <begin position="75"/>
        <end position="96"/>
    </location>
</feature>
<gene>
    <name evidence="2" type="ORF">pVAPA1216_0691</name>
</gene>
<dbReference type="EMBL" id="KX443388">
    <property type="protein sequence ID" value="ARX58985.1"/>
    <property type="molecule type" value="Genomic_DNA"/>
</dbReference>
<sequence>MTSKARQLLTGLAAVAIVLIAGGLLFDRHETRAYGECMNGPWMTFSVGDLTAPEPNNGAYTGTSWEFGCDEARRAGVVVAGIGAVLLAIAVLAWWARRRAGEAGWE</sequence>
<keyword evidence="1" id="KW-1133">Transmembrane helix</keyword>
<keyword evidence="1" id="KW-0812">Transmembrane</keyword>
<accession>A0A1Z1UVD6</accession>
<protein>
    <submittedName>
        <fullName evidence="2">Uncharacterized protein</fullName>
    </submittedName>
</protein>
<proteinExistence type="predicted"/>
<reference evidence="2" key="1">
    <citation type="journal article" date="2017" name="Genome Biol. Evol.">
        <title>Comparative Genomics of Rhodococcus equi Virulence Plasmids Indicates Host-Driven Evolution of the vap Pathogenicity Island.</title>
        <authorList>
            <person name="MacArthur I."/>
            <person name="Anastasi E."/>
            <person name="Alvarez S."/>
            <person name="Scortti M."/>
            <person name="Vazquez-Boland J.A."/>
        </authorList>
    </citation>
    <scope>NUCLEOTIDE SEQUENCE</scope>
    <source>
        <strain evidence="2">PAM1216</strain>
        <plasmid evidence="2">pVAPA1216</plasmid>
    </source>
</reference>
<evidence type="ECO:0000256" key="1">
    <source>
        <dbReference type="SAM" id="Phobius"/>
    </source>
</evidence>
<dbReference type="RefSeq" id="WP_172684387.1">
    <property type="nucleotide sequence ID" value="NC_014247.1"/>
</dbReference>
<geneLocation type="plasmid" evidence="2">
    <name>pVAPA1216</name>
</geneLocation>
<dbReference type="AlphaFoldDB" id="A0A1Z1UVD6"/>
<organism evidence="2">
    <name type="scientific">Rhodococcus hoagii</name>
    <name type="common">Corynebacterium equii</name>
    <dbReference type="NCBI Taxonomy" id="43767"/>
    <lineage>
        <taxon>Bacteria</taxon>
        <taxon>Bacillati</taxon>
        <taxon>Actinomycetota</taxon>
        <taxon>Actinomycetes</taxon>
        <taxon>Mycobacteriales</taxon>
        <taxon>Nocardiaceae</taxon>
        <taxon>Prescottella</taxon>
    </lineage>
</organism>